<comment type="caution">
    <text evidence="6">The sequence shown here is derived from an EMBL/GenBank/DDBJ whole genome shotgun (WGS) entry which is preliminary data.</text>
</comment>
<reference evidence="6" key="1">
    <citation type="submission" date="2021-04" db="EMBL/GenBank/DDBJ databases">
        <title>Microbacterium tenobrionis sp. nov. and Microbacterium allomyrinae sp. nov., isolated from larvae of Tenobrio molitor and Allomyrina dichotoma, respectively.</title>
        <authorList>
            <person name="Lee S.D."/>
        </authorList>
    </citation>
    <scope>NUCLEOTIDE SEQUENCE</scope>
    <source>
        <strain evidence="6">BWT-G7</strain>
    </source>
</reference>
<name>A0A9X1LT71_9MICO</name>
<dbReference type="Gene3D" id="3.40.50.1820">
    <property type="entry name" value="alpha/beta hydrolase"/>
    <property type="match status" value="1"/>
</dbReference>
<dbReference type="Gene3D" id="2.60.40.10">
    <property type="entry name" value="Immunoglobulins"/>
    <property type="match status" value="1"/>
</dbReference>
<dbReference type="AlphaFoldDB" id="A0A9X1LT71"/>
<dbReference type="Pfam" id="PF00756">
    <property type="entry name" value="Esterase"/>
    <property type="match status" value="1"/>
</dbReference>
<dbReference type="GO" id="GO:0008849">
    <property type="term" value="F:enterochelin esterase activity"/>
    <property type="evidence" value="ECO:0007669"/>
    <property type="project" value="InterPro"/>
</dbReference>
<evidence type="ECO:0000256" key="4">
    <source>
        <dbReference type="ARBA" id="ARBA00024201"/>
    </source>
</evidence>
<accession>A0A9X1LT71</accession>
<dbReference type="InterPro" id="IPR021764">
    <property type="entry name" value="Enterochelin_esterase_N"/>
</dbReference>
<dbReference type="GO" id="GO:0006826">
    <property type="term" value="P:iron ion transport"/>
    <property type="evidence" value="ECO:0007669"/>
    <property type="project" value="InterPro"/>
</dbReference>
<evidence type="ECO:0000256" key="2">
    <source>
        <dbReference type="ARBA" id="ARBA00022490"/>
    </source>
</evidence>
<comment type="subcellular location">
    <subcellularLocation>
        <location evidence="1">Cytoplasm</location>
    </subcellularLocation>
</comment>
<gene>
    <name evidence="6" type="ORF">KEC57_04925</name>
</gene>
<dbReference type="GO" id="GO:0005975">
    <property type="term" value="P:carbohydrate metabolic process"/>
    <property type="evidence" value="ECO:0007669"/>
    <property type="project" value="UniProtKB-ARBA"/>
</dbReference>
<evidence type="ECO:0000313" key="7">
    <source>
        <dbReference type="Proteomes" id="UP001139354"/>
    </source>
</evidence>
<dbReference type="InterPro" id="IPR013783">
    <property type="entry name" value="Ig-like_fold"/>
</dbReference>
<evidence type="ECO:0000256" key="1">
    <source>
        <dbReference type="ARBA" id="ARBA00004496"/>
    </source>
</evidence>
<dbReference type="Proteomes" id="UP001139354">
    <property type="component" value="Unassembled WGS sequence"/>
</dbReference>
<evidence type="ECO:0000259" key="5">
    <source>
        <dbReference type="Pfam" id="PF11806"/>
    </source>
</evidence>
<protein>
    <submittedName>
        <fullName evidence="6">DUF3327 domain-containing protein</fullName>
    </submittedName>
</protein>
<feature type="domain" description="Enterochelin esterase N-terminal" evidence="5">
    <location>
        <begin position="42"/>
        <end position="155"/>
    </location>
</feature>
<organism evidence="6 7">
    <name type="scientific">Microbacterium allomyrinae</name>
    <dbReference type="NCBI Taxonomy" id="2830666"/>
    <lineage>
        <taxon>Bacteria</taxon>
        <taxon>Bacillati</taxon>
        <taxon>Actinomycetota</taxon>
        <taxon>Actinomycetes</taxon>
        <taxon>Micrococcales</taxon>
        <taxon>Microbacteriaceae</taxon>
        <taxon>Microbacterium</taxon>
    </lineage>
</organism>
<dbReference type="InterPro" id="IPR014756">
    <property type="entry name" value="Ig_E-set"/>
</dbReference>
<dbReference type="PANTHER" id="PTHR48098:SF3">
    <property type="entry name" value="IRON(III) ENTEROBACTIN ESTERASE"/>
    <property type="match status" value="1"/>
</dbReference>
<dbReference type="SUPFAM" id="SSF81296">
    <property type="entry name" value="E set domains"/>
    <property type="match status" value="1"/>
</dbReference>
<keyword evidence="7" id="KW-1185">Reference proteome</keyword>
<dbReference type="EMBL" id="JAGTTN010000001">
    <property type="protein sequence ID" value="MCC2031524.1"/>
    <property type="molecule type" value="Genomic_DNA"/>
</dbReference>
<dbReference type="InterPro" id="IPR050583">
    <property type="entry name" value="Mycobacterial_A85_antigen"/>
</dbReference>
<proteinExistence type="inferred from homology"/>
<sequence length="390" mass="41583">MTGPRRADADAYRRLMAGAPPVDVSATWPAFGRRGGDGMREVTFVTDAAPGDEVMIHLNGITDSHRTDISPALLERVPGTDRHVISYLLPDDLVVSYRFVAGAHLDRRAGSTREGWLRIHEAGRPDARNGRSLRNPLGRESSVLVLPGGRIHPAWDTSAEAVESATAAAFDEFTIPIGDGPPLTILRRPRASRVLFLFDGDLWAEHGIAGALSRRADAEWSVVLVPSGSLERRSALLPHPDRLFEHLDRAVLPAAAEVLGILRPDRVVFAGESYGGLAAASVAALRPDVAATAIVQSGSFHFRAGAVPRHPSGETGDLVDALPPSITGSRFVVTAGTEESGMGELADAFSGAVRARGAHVEARRYRGGHDYAWWRTGLFDALDAVGAGDA</sequence>
<evidence type="ECO:0000313" key="6">
    <source>
        <dbReference type="EMBL" id="MCC2031524.1"/>
    </source>
</evidence>
<comment type="similarity">
    <text evidence="4">Belongs to the Fes family.</text>
</comment>
<keyword evidence="2" id="KW-0963">Cytoplasm</keyword>
<dbReference type="SUPFAM" id="SSF53474">
    <property type="entry name" value="alpha/beta-Hydrolases"/>
    <property type="match status" value="1"/>
</dbReference>
<dbReference type="PANTHER" id="PTHR48098">
    <property type="entry name" value="ENTEROCHELIN ESTERASE-RELATED"/>
    <property type="match status" value="1"/>
</dbReference>
<dbReference type="InterPro" id="IPR029058">
    <property type="entry name" value="AB_hydrolase_fold"/>
</dbReference>
<dbReference type="RefSeq" id="WP_229383403.1">
    <property type="nucleotide sequence ID" value="NZ_JAGTTN010000001.1"/>
</dbReference>
<dbReference type="Pfam" id="PF11806">
    <property type="entry name" value="Enterochelin_N"/>
    <property type="match status" value="1"/>
</dbReference>
<keyword evidence="3" id="KW-0378">Hydrolase</keyword>
<evidence type="ECO:0000256" key="3">
    <source>
        <dbReference type="ARBA" id="ARBA00022801"/>
    </source>
</evidence>
<dbReference type="GO" id="GO:0005737">
    <property type="term" value="C:cytoplasm"/>
    <property type="evidence" value="ECO:0007669"/>
    <property type="project" value="UniProtKB-SubCell"/>
</dbReference>
<dbReference type="InterPro" id="IPR000801">
    <property type="entry name" value="Esterase-like"/>
</dbReference>
<dbReference type="GO" id="GO:0005506">
    <property type="term" value="F:iron ion binding"/>
    <property type="evidence" value="ECO:0007669"/>
    <property type="project" value="InterPro"/>
</dbReference>